<name>A0A1J1E0T9_9FLAO</name>
<accession>A0A1J1E0T9</accession>
<keyword evidence="1" id="KW-1133">Transmembrane helix</keyword>
<dbReference type="KEGG" id="ise:JBKA6_0536"/>
<reference evidence="2 3" key="1">
    <citation type="submission" date="2014-03" db="EMBL/GenBank/DDBJ databases">
        <title>complete genome sequence of Flavobacteriaceae bacterium JBKA-6.</title>
        <authorList>
            <person name="Takano T."/>
            <person name="Nakamura Y."/>
            <person name="Takuma S."/>
            <person name="Yasuike M."/>
            <person name="Matsuyama T."/>
            <person name="Sakai T."/>
            <person name="Fujiwara A."/>
            <person name="Kimoto K."/>
            <person name="Fukuda Y."/>
            <person name="Kondo H."/>
            <person name="Hirono I."/>
            <person name="Nakayasu C."/>
        </authorList>
    </citation>
    <scope>NUCLEOTIDE SEQUENCE [LARGE SCALE GENOMIC DNA]</scope>
    <source>
        <strain evidence="2 3">JBKA-6</strain>
    </source>
</reference>
<feature type="transmembrane region" description="Helical" evidence="1">
    <location>
        <begin position="12"/>
        <end position="33"/>
    </location>
</feature>
<keyword evidence="1" id="KW-0812">Transmembrane</keyword>
<evidence type="ECO:0000313" key="3">
    <source>
        <dbReference type="Proteomes" id="UP000243197"/>
    </source>
</evidence>
<sequence length="46" mass="5427">MYGGSNPDIREVLIPIVIVLDMIFLFLSLRGIIKDYRIIKYSDRIR</sequence>
<protein>
    <submittedName>
        <fullName evidence="2">Uncharacterized protein</fullName>
    </submittedName>
</protein>
<keyword evidence="1" id="KW-0472">Membrane</keyword>
<dbReference type="EMBL" id="AP014564">
    <property type="protein sequence ID" value="BAV94549.1"/>
    <property type="molecule type" value="Genomic_DNA"/>
</dbReference>
<organism evidence="2 3">
    <name type="scientific">Ichthyobacterium seriolicida</name>
    <dbReference type="NCBI Taxonomy" id="242600"/>
    <lineage>
        <taxon>Bacteria</taxon>
        <taxon>Pseudomonadati</taxon>
        <taxon>Bacteroidota</taxon>
        <taxon>Flavobacteriia</taxon>
        <taxon>Flavobacteriales</taxon>
        <taxon>Ichthyobacteriaceae</taxon>
        <taxon>Ichthyobacterium</taxon>
    </lineage>
</organism>
<dbReference type="Proteomes" id="UP000243197">
    <property type="component" value="Chromosome"/>
</dbReference>
<proteinExistence type="predicted"/>
<gene>
    <name evidence="2" type="ORF">JBKA6_0536</name>
</gene>
<evidence type="ECO:0000256" key="1">
    <source>
        <dbReference type="SAM" id="Phobius"/>
    </source>
</evidence>
<evidence type="ECO:0000313" key="2">
    <source>
        <dbReference type="EMBL" id="BAV94549.1"/>
    </source>
</evidence>
<dbReference type="AlphaFoldDB" id="A0A1J1E0T9"/>
<keyword evidence="3" id="KW-1185">Reference proteome</keyword>